<sequence>MTRIPRSTYRLQLCPEFMFEQAREIVPYLAELGISHIYASPIFTARPGSMHGYDVCDPTSINPELGGETAFKRLTSAVSKAGMGWIQDIVPNHMAVSGYNLMLVDLLENGPASKYYPFFDIEWDHPLESFKGRMLAPFLGSFYGETLERGEIRLGYDEDGFFVSYYDLRLPLALATYAQVLTYRLDDLTNELGLDHPDVIKLMGLLYTIKTLPEERAYVEQRQHQVYFIKRILAELYETSESVREFLDENLAWFNGERGPDTPERFDLLDALLGEQYFRLSFWKVAGEEINYRRFFSINDLISLRAQDEEVFNSTHSLILDMVRDNVFDGLRIDHIDGLYDPTAYLKRLRDNAPDSYIVVEKILTGDEPLPGFWPIQGATGYEFMGKAVNFFVNVDNEDAFDTIYKRFTGRRRAIQDIAAGNKRRILERHMGGDVENMARLVNSVSSKDRHAFDITFPALRRAITELLIRFPVYRTYISNEAFRPADLVYIRTAIRESVKASPELSKEFDFLDRFLLLEFDERISDEDRRQWINFVMRFQQVTGPLMAKGVEDTTFYVANRLLCLNEVGGEPWDFGVSDAAFHTFLLERQKYWPHAMNATATHDHKRGEDARVRLAVLSELPDDWRDGLKSFERINRRKKTVVRNRPQPTTNDEYFIYQTLLATWPFDWPKNREDYLERIKEYMVKALREGKENSNWIEPDESYESACLSFVEALLSARKKNAFLREFMPLAKKVAEAGMVNSLAQLTLKLTAPGVPDFYQGVESWDLSLVDPDNRRPVDYAWRTKALAEIKKRFARHPDALAAELLDTAEDGRVKLFATHRGLAVRNAHPELFAQGEYLPLEFEGGRADRVFGFVRQRDDEAVMVLVPRFTANVPKEGRFPLAGFWQGVHITSDWLPNGAWTNAFTGQKFEATPTSVRKILADFPVAVLLLGT</sequence>
<dbReference type="GO" id="GO:0047470">
    <property type="term" value="F:(1,4)-alpha-D-glucan 1-alpha-D-glucosylmutase activity"/>
    <property type="evidence" value="ECO:0007669"/>
    <property type="project" value="TreeGrafter"/>
</dbReference>
<accession>A0A6P1ZFY5</accession>
<dbReference type="RefSeq" id="WP_144306008.1">
    <property type="nucleotide sequence ID" value="NZ_QMIF01000009.1"/>
</dbReference>
<comment type="caution">
    <text evidence="2">The sequence shown here is derived from an EMBL/GenBank/DDBJ whole genome shotgun (WGS) entry which is preliminary data.</text>
</comment>
<organism evidence="2 3">
    <name type="scientific">Oceanidesulfovibrio marinus</name>
    <dbReference type="NCBI Taxonomy" id="370038"/>
    <lineage>
        <taxon>Bacteria</taxon>
        <taxon>Pseudomonadati</taxon>
        <taxon>Thermodesulfobacteriota</taxon>
        <taxon>Desulfovibrionia</taxon>
        <taxon>Desulfovibrionales</taxon>
        <taxon>Desulfovibrionaceae</taxon>
        <taxon>Oceanidesulfovibrio</taxon>
    </lineage>
</organism>
<evidence type="ECO:0000259" key="1">
    <source>
        <dbReference type="SMART" id="SM00642"/>
    </source>
</evidence>
<evidence type="ECO:0000313" key="2">
    <source>
        <dbReference type="EMBL" id="TVM32825.1"/>
    </source>
</evidence>
<feature type="domain" description="Glycosyl hydrolase family 13 catalytic" evidence="1">
    <location>
        <begin position="12"/>
        <end position="496"/>
    </location>
</feature>
<dbReference type="Proteomes" id="UP000434052">
    <property type="component" value="Unassembled WGS sequence"/>
</dbReference>
<proteinExistence type="predicted"/>
<dbReference type="SUPFAM" id="SSF51445">
    <property type="entry name" value="(Trans)glycosidases"/>
    <property type="match status" value="1"/>
</dbReference>
<dbReference type="OrthoDB" id="9761577at2"/>
<gene>
    <name evidence="2" type="primary">treY</name>
    <name evidence="2" type="ORF">DQK91_14055</name>
</gene>
<reference evidence="2 3" key="1">
    <citation type="submission" date="2018-06" db="EMBL/GenBank/DDBJ databases">
        <title>Complete genome of Desulfovibrio marinus P48SEP.</title>
        <authorList>
            <person name="Crispim J.S."/>
            <person name="Vidigal P.M.P."/>
            <person name="Silva L.C.F."/>
            <person name="Araujo L.C."/>
            <person name="Laguardia C.N."/>
            <person name="Dias R.S."/>
            <person name="Sousa M.P."/>
            <person name="Paula S.O."/>
            <person name="Silva C."/>
        </authorList>
    </citation>
    <scope>NUCLEOTIDE SEQUENCE [LARGE SCALE GENOMIC DNA]</scope>
    <source>
        <strain evidence="2 3">P48SEP</strain>
    </source>
</reference>
<dbReference type="PANTHER" id="PTHR10357">
    <property type="entry name" value="ALPHA-AMYLASE FAMILY MEMBER"/>
    <property type="match status" value="1"/>
</dbReference>
<dbReference type="AlphaFoldDB" id="A0A6P1ZFY5"/>
<name>A0A6P1ZFY5_9BACT</name>
<dbReference type="GO" id="GO:0030980">
    <property type="term" value="P:alpha-glucan catabolic process"/>
    <property type="evidence" value="ECO:0007669"/>
    <property type="project" value="TreeGrafter"/>
</dbReference>
<dbReference type="CDD" id="cd11336">
    <property type="entry name" value="AmyAc_MTSase"/>
    <property type="match status" value="1"/>
</dbReference>
<dbReference type="InterPro" id="IPR012767">
    <property type="entry name" value="Trehalose_TreY"/>
</dbReference>
<dbReference type="SMART" id="SM00642">
    <property type="entry name" value="Aamy"/>
    <property type="match status" value="1"/>
</dbReference>
<dbReference type="Pfam" id="PF00128">
    <property type="entry name" value="Alpha-amylase"/>
    <property type="match status" value="1"/>
</dbReference>
<dbReference type="EMBL" id="QMIF01000009">
    <property type="protein sequence ID" value="TVM32825.1"/>
    <property type="molecule type" value="Genomic_DNA"/>
</dbReference>
<dbReference type="PANTHER" id="PTHR10357:SF216">
    <property type="entry name" value="MALTOOLIGOSYL TREHALOSE SYNTHASE-RELATED"/>
    <property type="match status" value="1"/>
</dbReference>
<evidence type="ECO:0000313" key="3">
    <source>
        <dbReference type="Proteomes" id="UP000434052"/>
    </source>
</evidence>
<dbReference type="Gene3D" id="3.20.20.80">
    <property type="entry name" value="Glycosidases"/>
    <property type="match status" value="4"/>
</dbReference>
<protein>
    <submittedName>
        <fullName evidence="2">Malto-oligosyltrehalose synthase</fullName>
    </submittedName>
</protein>
<dbReference type="InterPro" id="IPR017853">
    <property type="entry name" value="GH"/>
</dbReference>
<dbReference type="NCBIfam" id="TIGR02401">
    <property type="entry name" value="trehalose_TreY"/>
    <property type="match status" value="1"/>
</dbReference>
<dbReference type="GO" id="GO:0005992">
    <property type="term" value="P:trehalose biosynthetic process"/>
    <property type="evidence" value="ECO:0007669"/>
    <property type="project" value="TreeGrafter"/>
</dbReference>
<dbReference type="InterPro" id="IPR006047">
    <property type="entry name" value="GH13_cat_dom"/>
</dbReference>